<dbReference type="InterPro" id="IPR053175">
    <property type="entry name" value="DHMBA_Reg_Transcription_Factor"/>
</dbReference>
<dbReference type="Proteomes" id="UP000240883">
    <property type="component" value="Unassembled WGS sequence"/>
</dbReference>
<dbReference type="PANTHER" id="PTHR38791">
    <property type="entry name" value="ZN(II)2CYS6 TRANSCRIPTION FACTOR (EUROFUNG)-RELATED-RELATED"/>
    <property type="match status" value="1"/>
</dbReference>
<dbReference type="InterPro" id="IPR001138">
    <property type="entry name" value="Zn2Cys6_DnaBD"/>
</dbReference>
<dbReference type="PROSITE" id="PS00463">
    <property type="entry name" value="ZN2_CY6_FUNGAL_1"/>
    <property type="match status" value="1"/>
</dbReference>
<sequence>MVYTGKPSRGCQMCKSRRIKCDEKRPICGQCQKSGRVCPGYPDEFDLVFRDENKAMERKAKKVSGSSSKSSQSSQSTPPGYVLSPTSSFEISPGSSPQYASSSARSRTPSDVSQSQLVPFNQLNTFTPSAEFQDFMWHVQHDVPPSLILPPEFEAVPFFFRNFILLPQQAESMRGYLELLVPLYNKARPSSALHLATNAVAMATCGNYPGRTDLLRNAVSTYGKALKKLNEDLKDPIISKSDETVLTILVFSLYETIMSTDDTITAWGNHVDGAVTLTKLRGEEQFKDPMSHAVFRAVRTMMITSCVQRSKPIDNFPGANGWIASDMSEENAANRLTLICIDLPNIRARANSLTSSLYDPSKESEAIAILEFATMVDENLDEWYRTLPPDWQHSVVSLIYEMESDVEQAEAWLGEQHVYHDVPLASIVNDYRVCRVFCNRVIMACLDWLSFGGSYENASAYDKAVYVIQKMANEISACVPFHMNYDMQPVAKELGLEKNATEAFGGYSLVWPLYVAANAETVPQRQRDWLLSRLHTIGSRFGLSSAQVLVLARRHVLTCGPMFP</sequence>
<keyword evidence="5" id="KW-1185">Reference proteome</keyword>
<feature type="compositionally biased region" description="Low complexity" evidence="2">
    <location>
        <begin position="64"/>
        <end position="76"/>
    </location>
</feature>
<evidence type="ECO:0000259" key="3">
    <source>
        <dbReference type="PROSITE" id="PS50048"/>
    </source>
</evidence>
<evidence type="ECO:0000313" key="5">
    <source>
        <dbReference type="Proteomes" id="UP000240883"/>
    </source>
</evidence>
<keyword evidence="1" id="KW-0539">Nucleus</keyword>
<evidence type="ECO:0000256" key="1">
    <source>
        <dbReference type="ARBA" id="ARBA00023242"/>
    </source>
</evidence>
<dbReference type="PROSITE" id="PS50048">
    <property type="entry name" value="ZN2_CY6_FUNGAL_2"/>
    <property type="match status" value="1"/>
</dbReference>
<accession>A0A2T2NFS3</accession>
<dbReference type="Pfam" id="PF00172">
    <property type="entry name" value="Zn_clus"/>
    <property type="match status" value="1"/>
</dbReference>
<dbReference type="CDD" id="cd00067">
    <property type="entry name" value="GAL4"/>
    <property type="match status" value="1"/>
</dbReference>
<dbReference type="InterPro" id="IPR036864">
    <property type="entry name" value="Zn2-C6_fun-type_DNA-bd_sf"/>
</dbReference>
<proteinExistence type="predicted"/>
<dbReference type="GO" id="GO:0000981">
    <property type="term" value="F:DNA-binding transcription factor activity, RNA polymerase II-specific"/>
    <property type="evidence" value="ECO:0007669"/>
    <property type="project" value="InterPro"/>
</dbReference>
<dbReference type="SMART" id="SM00066">
    <property type="entry name" value="GAL4"/>
    <property type="match status" value="1"/>
</dbReference>
<feature type="compositionally biased region" description="Low complexity" evidence="2">
    <location>
        <begin position="92"/>
        <end position="107"/>
    </location>
</feature>
<dbReference type="InterPro" id="IPR021858">
    <property type="entry name" value="Fun_TF"/>
</dbReference>
<feature type="domain" description="Zn(2)-C6 fungal-type" evidence="3">
    <location>
        <begin position="10"/>
        <end position="38"/>
    </location>
</feature>
<dbReference type="OrthoDB" id="4491390at2759"/>
<dbReference type="AlphaFoldDB" id="A0A2T2NFS3"/>
<dbReference type="SUPFAM" id="SSF57701">
    <property type="entry name" value="Zn2/Cys6 DNA-binding domain"/>
    <property type="match status" value="1"/>
</dbReference>
<dbReference type="STRING" id="1448308.A0A2T2NFS3"/>
<dbReference type="PANTHER" id="PTHR38791:SF13">
    <property type="entry name" value="ZN(2)-C6 FUNGAL-TYPE DOMAIN-CONTAINING PROTEIN"/>
    <property type="match status" value="1"/>
</dbReference>
<dbReference type="Pfam" id="PF11951">
    <property type="entry name" value="Fungal_trans_2"/>
    <property type="match status" value="1"/>
</dbReference>
<protein>
    <recommendedName>
        <fullName evidence="3">Zn(2)-C6 fungal-type domain-containing protein</fullName>
    </recommendedName>
</protein>
<evidence type="ECO:0000256" key="2">
    <source>
        <dbReference type="SAM" id="MobiDB-lite"/>
    </source>
</evidence>
<dbReference type="Gene3D" id="4.10.240.10">
    <property type="entry name" value="Zn(2)-C6 fungal-type DNA-binding domain"/>
    <property type="match status" value="1"/>
</dbReference>
<reference evidence="4 5" key="1">
    <citation type="journal article" date="2018" name="Front. Microbiol.">
        <title>Genome-Wide Analysis of Corynespora cassiicola Leaf Fall Disease Putative Effectors.</title>
        <authorList>
            <person name="Lopez D."/>
            <person name="Ribeiro S."/>
            <person name="Label P."/>
            <person name="Fumanal B."/>
            <person name="Venisse J.S."/>
            <person name="Kohler A."/>
            <person name="de Oliveira R.R."/>
            <person name="Labutti K."/>
            <person name="Lipzen A."/>
            <person name="Lail K."/>
            <person name="Bauer D."/>
            <person name="Ohm R.A."/>
            <person name="Barry K.W."/>
            <person name="Spatafora J."/>
            <person name="Grigoriev I.V."/>
            <person name="Martin F.M."/>
            <person name="Pujade-Renaud V."/>
        </authorList>
    </citation>
    <scope>NUCLEOTIDE SEQUENCE [LARGE SCALE GENOMIC DNA]</scope>
    <source>
        <strain evidence="4 5">Philippines</strain>
    </source>
</reference>
<organism evidence="4 5">
    <name type="scientific">Corynespora cassiicola Philippines</name>
    <dbReference type="NCBI Taxonomy" id="1448308"/>
    <lineage>
        <taxon>Eukaryota</taxon>
        <taxon>Fungi</taxon>
        <taxon>Dikarya</taxon>
        <taxon>Ascomycota</taxon>
        <taxon>Pezizomycotina</taxon>
        <taxon>Dothideomycetes</taxon>
        <taxon>Pleosporomycetidae</taxon>
        <taxon>Pleosporales</taxon>
        <taxon>Corynesporascaceae</taxon>
        <taxon>Corynespora</taxon>
    </lineage>
</organism>
<dbReference type="GO" id="GO:0008270">
    <property type="term" value="F:zinc ion binding"/>
    <property type="evidence" value="ECO:0007669"/>
    <property type="project" value="InterPro"/>
</dbReference>
<evidence type="ECO:0000313" key="4">
    <source>
        <dbReference type="EMBL" id="PSN64285.1"/>
    </source>
</evidence>
<dbReference type="EMBL" id="KZ678138">
    <property type="protein sequence ID" value="PSN64285.1"/>
    <property type="molecule type" value="Genomic_DNA"/>
</dbReference>
<name>A0A2T2NFS3_CORCC</name>
<feature type="region of interest" description="Disordered" evidence="2">
    <location>
        <begin position="56"/>
        <end position="114"/>
    </location>
</feature>
<gene>
    <name evidence="4" type="ORF">BS50DRAFT_498411</name>
</gene>